<keyword evidence="5" id="KW-1185">Reference proteome</keyword>
<dbReference type="GO" id="GO:0006107">
    <property type="term" value="P:oxaloacetate metabolic process"/>
    <property type="evidence" value="ECO:0007669"/>
    <property type="project" value="TreeGrafter"/>
</dbReference>
<dbReference type="GeneID" id="63801269"/>
<gene>
    <name evidence="4" type="ORF">DL89DRAFT_223075</name>
</gene>
<accession>A0A1Y1WAQ7</accession>
<reference evidence="4 5" key="1">
    <citation type="submission" date="2016-07" db="EMBL/GenBank/DDBJ databases">
        <title>Pervasive Adenine N6-methylation of Active Genes in Fungi.</title>
        <authorList>
            <consortium name="DOE Joint Genome Institute"/>
            <person name="Mondo S.J."/>
            <person name="Dannebaum R.O."/>
            <person name="Kuo R.C."/>
            <person name="Labutti K."/>
            <person name="Haridas S."/>
            <person name="Kuo A."/>
            <person name="Salamov A."/>
            <person name="Ahrendt S.R."/>
            <person name="Lipzen A."/>
            <person name="Sullivan W."/>
            <person name="Andreopoulos W.B."/>
            <person name="Clum A."/>
            <person name="Lindquist E."/>
            <person name="Daum C."/>
            <person name="Ramamoorthy G.K."/>
            <person name="Gryganskyi A."/>
            <person name="Culley D."/>
            <person name="Magnuson J.K."/>
            <person name="James T.Y."/>
            <person name="O'Malley M.A."/>
            <person name="Stajich J.E."/>
            <person name="Spatafora J.W."/>
            <person name="Visel A."/>
            <person name="Grigoriev I.V."/>
        </authorList>
    </citation>
    <scope>NUCLEOTIDE SEQUENCE [LARGE SCALE GENOMIC DNA]</scope>
    <source>
        <strain evidence="4 5">ATCC 12442</strain>
    </source>
</reference>
<dbReference type="SUPFAM" id="SSF56317">
    <property type="entry name" value="Carbon-nitrogen hydrolase"/>
    <property type="match status" value="1"/>
</dbReference>
<dbReference type="PANTHER" id="PTHR23088:SF30">
    <property type="entry name" value="OMEGA-AMIDASE NIT2"/>
    <property type="match status" value="1"/>
</dbReference>
<dbReference type="Pfam" id="PF00795">
    <property type="entry name" value="CN_hydrolase"/>
    <property type="match status" value="1"/>
</dbReference>
<evidence type="ECO:0000256" key="1">
    <source>
        <dbReference type="ARBA" id="ARBA00010613"/>
    </source>
</evidence>
<dbReference type="FunFam" id="3.60.110.10:FF:000002">
    <property type="entry name" value="Nitrilase family member 2"/>
    <property type="match status" value="1"/>
</dbReference>
<evidence type="ECO:0000313" key="4">
    <source>
        <dbReference type="EMBL" id="ORX70234.1"/>
    </source>
</evidence>
<dbReference type="PROSITE" id="PS01227">
    <property type="entry name" value="UPF0012"/>
    <property type="match status" value="1"/>
</dbReference>
<dbReference type="InterPro" id="IPR045254">
    <property type="entry name" value="Nit1/2_C-N_Hydrolase"/>
</dbReference>
<dbReference type="PANTHER" id="PTHR23088">
    <property type="entry name" value="NITRILASE-RELATED"/>
    <property type="match status" value="1"/>
</dbReference>
<dbReference type="PROSITE" id="PS50263">
    <property type="entry name" value="CN_HYDROLASE"/>
    <property type="match status" value="1"/>
</dbReference>
<dbReference type="AlphaFoldDB" id="A0A1Y1WAQ7"/>
<dbReference type="STRING" id="61395.A0A1Y1WAQ7"/>
<dbReference type="InterPro" id="IPR036526">
    <property type="entry name" value="C-N_Hydrolase_sf"/>
</dbReference>
<protein>
    <submittedName>
        <fullName evidence="4">Carbon-nitrogen hydrolase</fullName>
    </submittedName>
</protein>
<evidence type="ECO:0000259" key="3">
    <source>
        <dbReference type="PROSITE" id="PS50263"/>
    </source>
</evidence>
<proteinExistence type="inferred from homology"/>
<sequence>MSLKLALVQLAVGAQKAVNLANARAKVLEAAKAGANIVVLPECFNSPYGTQYFAQYAEEIDAAQPSESLQELSKMARDGNIFLVGGSIPERDSGHLFNTCTVWNPQGELIAKHRKVHLFDIDFPGRIVFKESDVLKPGNALTDFATPWGRFGVGICYDMRFPELAMIAARRGCVGMIYPGAFNMTTGPMHWELLLRARAMDNQVFVAGCSPARDTSATYHAWGHSTIVDPFARVIATTEDSQDIVYADLDLELIKEVRQSVPIYAQRRFDVYKDVAAAKKEVS</sequence>
<dbReference type="GO" id="GO:0006541">
    <property type="term" value="P:glutamine metabolic process"/>
    <property type="evidence" value="ECO:0007669"/>
    <property type="project" value="TreeGrafter"/>
</dbReference>
<evidence type="ECO:0000313" key="5">
    <source>
        <dbReference type="Proteomes" id="UP000193922"/>
    </source>
</evidence>
<dbReference type="EMBL" id="MCFD01000006">
    <property type="protein sequence ID" value="ORX70234.1"/>
    <property type="molecule type" value="Genomic_DNA"/>
</dbReference>
<dbReference type="Gene3D" id="3.60.110.10">
    <property type="entry name" value="Carbon-nitrogen hydrolase"/>
    <property type="match status" value="1"/>
</dbReference>
<dbReference type="GO" id="GO:0006528">
    <property type="term" value="P:asparagine metabolic process"/>
    <property type="evidence" value="ECO:0007669"/>
    <property type="project" value="TreeGrafter"/>
</dbReference>
<keyword evidence="2 4" id="KW-0378">Hydrolase</keyword>
<name>A0A1Y1WAQ7_9FUNG</name>
<comment type="similarity">
    <text evidence="1">Belongs to the carbon-nitrogen hydrolase superfamily. NIT1/NIT2 family.</text>
</comment>
<dbReference type="GO" id="GO:0005739">
    <property type="term" value="C:mitochondrion"/>
    <property type="evidence" value="ECO:0007669"/>
    <property type="project" value="TreeGrafter"/>
</dbReference>
<comment type="caution">
    <text evidence="4">The sequence shown here is derived from an EMBL/GenBank/DDBJ whole genome shotgun (WGS) entry which is preliminary data.</text>
</comment>
<dbReference type="InterPro" id="IPR001110">
    <property type="entry name" value="UPF0012_CS"/>
</dbReference>
<organism evidence="4 5">
    <name type="scientific">Linderina pennispora</name>
    <dbReference type="NCBI Taxonomy" id="61395"/>
    <lineage>
        <taxon>Eukaryota</taxon>
        <taxon>Fungi</taxon>
        <taxon>Fungi incertae sedis</taxon>
        <taxon>Zoopagomycota</taxon>
        <taxon>Kickxellomycotina</taxon>
        <taxon>Kickxellomycetes</taxon>
        <taxon>Kickxellales</taxon>
        <taxon>Kickxellaceae</taxon>
        <taxon>Linderina</taxon>
    </lineage>
</organism>
<dbReference type="InterPro" id="IPR003010">
    <property type="entry name" value="C-N_Hydrolase"/>
</dbReference>
<feature type="domain" description="CN hydrolase" evidence="3">
    <location>
        <begin position="3"/>
        <end position="251"/>
    </location>
</feature>
<dbReference type="RefSeq" id="XP_040743872.1">
    <property type="nucleotide sequence ID" value="XM_040884621.1"/>
</dbReference>
<dbReference type="Proteomes" id="UP000193922">
    <property type="component" value="Unassembled WGS sequence"/>
</dbReference>
<dbReference type="OrthoDB" id="10250282at2759"/>
<dbReference type="GO" id="GO:0050152">
    <property type="term" value="F:omega-amidase activity"/>
    <property type="evidence" value="ECO:0007669"/>
    <property type="project" value="TreeGrafter"/>
</dbReference>
<evidence type="ECO:0000256" key="2">
    <source>
        <dbReference type="ARBA" id="ARBA00022801"/>
    </source>
</evidence>
<dbReference type="CDD" id="cd07572">
    <property type="entry name" value="nit"/>
    <property type="match status" value="1"/>
</dbReference>